<dbReference type="Proteomes" id="UP000770661">
    <property type="component" value="Unassembled WGS sequence"/>
</dbReference>
<name>A0A8J4YH48_CHIOP</name>
<sequence length="128" mass="14320">MDMGDGGPKDGIEHELRGEASPRRSGKCGTRGYPKGSRMRQKKFPLWRTGKPHRLPQREDDAQFPFGSREARIRLGEKSGAGLKGWTKRASGTRSCLRFDTRLQTGMGKGRWKHGGLVGFRHPMNASK</sequence>
<dbReference type="EMBL" id="JACEEZ010011542">
    <property type="protein sequence ID" value="KAG0721220.1"/>
    <property type="molecule type" value="Genomic_DNA"/>
</dbReference>
<organism evidence="2 3">
    <name type="scientific">Chionoecetes opilio</name>
    <name type="common">Atlantic snow crab</name>
    <name type="synonym">Cancer opilio</name>
    <dbReference type="NCBI Taxonomy" id="41210"/>
    <lineage>
        <taxon>Eukaryota</taxon>
        <taxon>Metazoa</taxon>
        <taxon>Ecdysozoa</taxon>
        <taxon>Arthropoda</taxon>
        <taxon>Crustacea</taxon>
        <taxon>Multicrustacea</taxon>
        <taxon>Malacostraca</taxon>
        <taxon>Eumalacostraca</taxon>
        <taxon>Eucarida</taxon>
        <taxon>Decapoda</taxon>
        <taxon>Pleocyemata</taxon>
        <taxon>Brachyura</taxon>
        <taxon>Eubrachyura</taxon>
        <taxon>Majoidea</taxon>
        <taxon>Majidae</taxon>
        <taxon>Chionoecetes</taxon>
    </lineage>
</organism>
<feature type="compositionally biased region" description="Basic residues" evidence="1">
    <location>
        <begin position="37"/>
        <end position="55"/>
    </location>
</feature>
<evidence type="ECO:0000313" key="3">
    <source>
        <dbReference type="Proteomes" id="UP000770661"/>
    </source>
</evidence>
<dbReference type="AlphaFoldDB" id="A0A8J4YH48"/>
<keyword evidence="3" id="KW-1185">Reference proteome</keyword>
<comment type="caution">
    <text evidence="2">The sequence shown here is derived from an EMBL/GenBank/DDBJ whole genome shotgun (WGS) entry which is preliminary data.</text>
</comment>
<feature type="compositionally biased region" description="Basic and acidic residues" evidence="1">
    <location>
        <begin position="7"/>
        <end position="22"/>
    </location>
</feature>
<reference evidence="2" key="1">
    <citation type="submission" date="2020-07" db="EMBL/GenBank/DDBJ databases">
        <title>The High-quality genome of the commercially important snow crab, Chionoecetes opilio.</title>
        <authorList>
            <person name="Jeong J.-H."/>
            <person name="Ryu S."/>
        </authorList>
    </citation>
    <scope>NUCLEOTIDE SEQUENCE</scope>
    <source>
        <strain evidence="2">MADBK_172401_WGS</strain>
        <tissue evidence="2">Digestive gland</tissue>
    </source>
</reference>
<feature type="region of interest" description="Disordered" evidence="1">
    <location>
        <begin position="1"/>
        <end position="66"/>
    </location>
</feature>
<gene>
    <name evidence="2" type="ORF">GWK47_046903</name>
</gene>
<protein>
    <submittedName>
        <fullName evidence="2">Uncharacterized protein</fullName>
    </submittedName>
</protein>
<proteinExistence type="predicted"/>
<evidence type="ECO:0000256" key="1">
    <source>
        <dbReference type="SAM" id="MobiDB-lite"/>
    </source>
</evidence>
<accession>A0A8J4YH48</accession>
<evidence type="ECO:0000313" key="2">
    <source>
        <dbReference type="EMBL" id="KAG0721220.1"/>
    </source>
</evidence>
<feature type="region of interest" description="Disordered" evidence="1">
    <location>
        <begin position="107"/>
        <end position="128"/>
    </location>
</feature>